<keyword evidence="3" id="KW-0121">Carboxypeptidase</keyword>
<dbReference type="OrthoDB" id="56883at2"/>
<dbReference type="EMBL" id="CP026948">
    <property type="protein sequence ID" value="AWB84666.1"/>
    <property type="molecule type" value="Genomic_DNA"/>
</dbReference>
<dbReference type="AlphaFoldDB" id="A0A2S0WG08"/>
<dbReference type="Gene3D" id="3.40.710.10">
    <property type="entry name" value="DD-peptidase/beta-lactamase superfamily"/>
    <property type="match status" value="2"/>
</dbReference>
<dbReference type="RefSeq" id="WP_108404674.1">
    <property type="nucleotide sequence ID" value="NZ_CP026948.1"/>
</dbReference>
<accession>A0A2S0WG08</accession>
<keyword evidence="2" id="KW-0378">Hydrolase</keyword>
<name>A0A2S0WG08_9CORY</name>
<dbReference type="PANTHER" id="PTHR30023">
    <property type="entry name" value="D-ALANYL-D-ALANINE CARBOXYPEPTIDASE"/>
    <property type="match status" value="1"/>
</dbReference>
<keyword evidence="4" id="KW-1185">Reference proteome</keyword>
<protein>
    <submittedName>
        <fullName evidence="3">D-alanyl-D-alanine carboxypeptidase/D-alanyl-D-alanine-endopeptidase</fullName>
    </submittedName>
</protein>
<dbReference type="GO" id="GO:0006508">
    <property type="term" value="P:proteolysis"/>
    <property type="evidence" value="ECO:0007669"/>
    <property type="project" value="InterPro"/>
</dbReference>
<evidence type="ECO:0000256" key="1">
    <source>
        <dbReference type="ARBA" id="ARBA00006096"/>
    </source>
</evidence>
<reference evidence="4" key="1">
    <citation type="submission" date="2018-01" db="EMBL/GenBank/DDBJ databases">
        <authorList>
            <person name="Li J."/>
        </authorList>
    </citation>
    <scope>NUCLEOTIDE SEQUENCE [LARGE SCALE GENOMIC DNA]</scope>
    <source>
        <strain evidence="4">2184</strain>
    </source>
</reference>
<organism evidence="3 4">
    <name type="scientific">Corynebacterium liangguodongii</name>
    <dbReference type="NCBI Taxonomy" id="2079535"/>
    <lineage>
        <taxon>Bacteria</taxon>
        <taxon>Bacillati</taxon>
        <taxon>Actinomycetota</taxon>
        <taxon>Actinomycetes</taxon>
        <taxon>Mycobacteriales</taxon>
        <taxon>Corynebacteriaceae</taxon>
        <taxon>Corynebacterium</taxon>
    </lineage>
</organism>
<keyword evidence="3" id="KW-0645">Protease</keyword>
<dbReference type="GO" id="GO:0004185">
    <property type="term" value="F:serine-type carboxypeptidase activity"/>
    <property type="evidence" value="ECO:0007669"/>
    <property type="project" value="InterPro"/>
</dbReference>
<evidence type="ECO:0000313" key="4">
    <source>
        <dbReference type="Proteomes" id="UP000244754"/>
    </source>
</evidence>
<gene>
    <name evidence="3" type="primary">dacB</name>
    <name evidence="3" type="ORF">C3E79_09445</name>
</gene>
<evidence type="ECO:0000313" key="3">
    <source>
        <dbReference type="EMBL" id="AWB84666.1"/>
    </source>
</evidence>
<proteinExistence type="inferred from homology"/>
<dbReference type="GO" id="GO:0000270">
    <property type="term" value="P:peptidoglycan metabolic process"/>
    <property type="evidence" value="ECO:0007669"/>
    <property type="project" value="TreeGrafter"/>
</dbReference>
<dbReference type="SUPFAM" id="SSF56601">
    <property type="entry name" value="beta-lactamase/transpeptidase-like"/>
    <property type="match status" value="1"/>
</dbReference>
<dbReference type="PRINTS" id="PR00922">
    <property type="entry name" value="DADACBPTASE3"/>
</dbReference>
<dbReference type="InterPro" id="IPR000667">
    <property type="entry name" value="Peptidase_S13"/>
</dbReference>
<evidence type="ECO:0000256" key="2">
    <source>
        <dbReference type="ARBA" id="ARBA00022801"/>
    </source>
</evidence>
<comment type="similarity">
    <text evidence="1">Belongs to the peptidase S13 family.</text>
</comment>
<dbReference type="KEGG" id="clia:C3E79_09445"/>
<dbReference type="NCBIfam" id="TIGR00666">
    <property type="entry name" value="PBP4"/>
    <property type="match status" value="1"/>
</dbReference>
<sequence length="416" mass="42031">MKAWTWVTGVAALAAVGSVAAFGVAAQRELSQLSVAPGYAMEQAAPVLEPAVGEGVDKQALRAALAQAAADPALATFHARVSDISGEVVFEASPDSPLTPASSTKILTAAAAIAELGAADTITTTVVAGSRPGEVVIKAAGDVWMGTQRIDALAAGIGHADSVMIDTSAWPDETMLPGWDPVDIDGGFVAPLEPAMLNAGRGLAEETGDVPRSHTPALDVAQAVADRVGATTVGYGAADPAAPVIASVESPDLVARLRTMMKESDNVMAEAIGREIAAHRGGTAPQATLDVLAGRGFDTSGVTLADSSGLSTLNRITPALLNAVVLSAVQGSELAALIDALPVAGGDGTLAERYGDLPGRGWVRAKTGTLDGTSALVGTVTSRVGNVYTFALLSNGSDVLPARRALDVLASVLRDY</sequence>
<dbReference type="Proteomes" id="UP000244754">
    <property type="component" value="Chromosome"/>
</dbReference>
<dbReference type="InterPro" id="IPR012338">
    <property type="entry name" value="Beta-lactam/transpept-like"/>
</dbReference>
<dbReference type="PANTHER" id="PTHR30023:SF0">
    <property type="entry name" value="PENICILLIN-SENSITIVE CARBOXYPEPTIDASE A"/>
    <property type="match status" value="1"/>
</dbReference>
<dbReference type="Pfam" id="PF02113">
    <property type="entry name" value="Peptidase_S13"/>
    <property type="match status" value="2"/>
</dbReference>